<dbReference type="AlphaFoldDB" id="A0AB35IL74"/>
<dbReference type="Gene3D" id="3.40.50.2300">
    <property type="match status" value="1"/>
</dbReference>
<name>A0AB35IL74_9FIRM</name>
<dbReference type="GO" id="GO:0008982">
    <property type="term" value="F:protein-N(PI)-phosphohistidine-sugar phosphotransferase activity"/>
    <property type="evidence" value="ECO:0007669"/>
    <property type="project" value="InterPro"/>
</dbReference>
<dbReference type="PANTHER" id="PTHR30185:SF12">
    <property type="entry name" value="TRANSCRIPTIONAL REGULATOR MANR"/>
    <property type="match status" value="1"/>
</dbReference>
<protein>
    <submittedName>
        <fullName evidence="5">PTS sugar transporter subunit IIA</fullName>
    </submittedName>
</protein>
<dbReference type="PANTHER" id="PTHR30185">
    <property type="entry name" value="CRYPTIC BETA-GLUCOSIDE BGL OPERON ANTITERMINATOR"/>
    <property type="match status" value="1"/>
</dbReference>
<evidence type="ECO:0000313" key="6">
    <source>
        <dbReference type="Proteomes" id="UP001211987"/>
    </source>
</evidence>
<organism evidence="5 6">
    <name type="scientific">Thomasclavelia ramosa</name>
    <dbReference type="NCBI Taxonomy" id="1547"/>
    <lineage>
        <taxon>Bacteria</taxon>
        <taxon>Bacillati</taxon>
        <taxon>Bacillota</taxon>
        <taxon>Erysipelotrichia</taxon>
        <taxon>Erysipelotrichales</taxon>
        <taxon>Coprobacillaceae</taxon>
        <taxon>Thomasclavelia</taxon>
    </lineage>
</organism>
<dbReference type="PROSITE" id="PS51372">
    <property type="entry name" value="PRD_2"/>
    <property type="match status" value="1"/>
</dbReference>
<dbReference type="SUPFAM" id="SSF52794">
    <property type="entry name" value="PTS system IIB component-like"/>
    <property type="match status" value="1"/>
</dbReference>
<dbReference type="EMBL" id="JAQLKE010000014">
    <property type="protein sequence ID" value="MDB7084159.1"/>
    <property type="molecule type" value="Genomic_DNA"/>
</dbReference>
<keyword evidence="2" id="KW-0677">Repeat</keyword>
<dbReference type="Gene3D" id="1.10.1790.10">
    <property type="entry name" value="PRD domain"/>
    <property type="match status" value="1"/>
</dbReference>
<accession>A0AB35IL74</accession>
<sequence length="675" mass="79161">MISARMFKIIRFLNQKKESSYKEIGNALDLKERNVRYDIDCINDALSLKGLSEIEKRSKGQLIVPIDLDLNILLEDSEFIFSADERMQLLRFIIMFDVHSLNIKKLSEKFQVSRRSIQNDLDTLIKEFNQYGLSLIYNRHFHLIEDDHKGYPLRVNELKKYIYLFSNKLSEYNTFELELMKLLYRIYNFDILHIYDWITNKMKMMSWTFSDDSFDWYVANILTTCWYIIKEKQLPSCPKKIDVEDYSLQELEMIINKQLDDNQKKLIMSYSSYTNKYGEVDINLDLIMTEDIIIQLVTMMSDELGVFFLRDMILIKGLLNHVAPMLERIKNNIRVYELSQTVIPQSYEYVFEVLKSIVLSIQPLQEISQEELIYITIHFIASIQRLRANDYKNILLICGLGFGATALLKDTLRNEYQVQVIDSIPAYDLEHYQKWEQIDIVISTSKLILPVKKTLIVVNAIFDNHDHNKLEAVGIRKKNVLTNYIAIEKRLGFLNSPEREKVLEIIKEELGYKDVRIPKKYYNISDLLGENCIRYVKSFSNWKDAIKLSTDILIQHGCIKSEYYEGLMSVIKESGFYAVTDSKFALFHSGNTSSVKISSMSLIVTDEPVWFDNKQVRVIFCLASKDKKEHIPAIVKLMRMVNDAKLIEKLESCNNQNNIIKVINECEKEVLSQYI</sequence>
<dbReference type="InterPro" id="IPR011608">
    <property type="entry name" value="PRD"/>
</dbReference>
<dbReference type="SUPFAM" id="SSF63520">
    <property type="entry name" value="PTS-regulatory domain, PRD"/>
    <property type="match status" value="1"/>
</dbReference>
<evidence type="ECO:0000313" key="5">
    <source>
        <dbReference type="EMBL" id="MDB7084159.1"/>
    </source>
</evidence>
<dbReference type="InterPro" id="IPR036095">
    <property type="entry name" value="PTS_EIIB-like_sf"/>
</dbReference>
<dbReference type="InterPro" id="IPR050661">
    <property type="entry name" value="BglG_antiterminators"/>
</dbReference>
<feature type="domain" description="PTS EIIA type-2" evidence="3">
    <location>
        <begin position="526"/>
        <end position="666"/>
    </location>
</feature>
<dbReference type="Proteomes" id="UP001211987">
    <property type="component" value="Unassembled WGS sequence"/>
</dbReference>
<dbReference type="RefSeq" id="WP_272018894.1">
    <property type="nucleotide sequence ID" value="NZ_JAQLKE010000014.1"/>
</dbReference>
<comment type="caution">
    <text evidence="5">The sequence shown here is derived from an EMBL/GenBank/DDBJ whole genome shotgun (WGS) entry which is preliminary data.</text>
</comment>
<evidence type="ECO:0000256" key="1">
    <source>
        <dbReference type="ARBA" id="ARBA00022679"/>
    </source>
</evidence>
<dbReference type="Gene3D" id="3.40.930.10">
    <property type="entry name" value="Mannitol-specific EII, Chain A"/>
    <property type="match status" value="1"/>
</dbReference>
<dbReference type="InterPro" id="IPR036634">
    <property type="entry name" value="PRD_sf"/>
</dbReference>
<evidence type="ECO:0000259" key="4">
    <source>
        <dbReference type="PROSITE" id="PS51372"/>
    </source>
</evidence>
<dbReference type="GO" id="GO:0006355">
    <property type="term" value="P:regulation of DNA-templated transcription"/>
    <property type="evidence" value="ECO:0007669"/>
    <property type="project" value="InterPro"/>
</dbReference>
<reference evidence="5" key="1">
    <citation type="submission" date="2023-01" db="EMBL/GenBank/DDBJ databases">
        <title>Human gut microbiome strain richness.</title>
        <authorList>
            <person name="Chen-Liaw A."/>
        </authorList>
    </citation>
    <scope>NUCLEOTIDE SEQUENCE</scope>
    <source>
        <strain evidence="5">1001217st2_G6_1001217B_191108</strain>
    </source>
</reference>
<dbReference type="SUPFAM" id="SSF55804">
    <property type="entry name" value="Phoshotransferase/anion transport protein"/>
    <property type="match status" value="1"/>
</dbReference>
<keyword evidence="5" id="KW-0813">Transport</keyword>
<keyword evidence="1" id="KW-0808">Transferase</keyword>
<dbReference type="InterPro" id="IPR002178">
    <property type="entry name" value="PTS_EIIA_type-2_dom"/>
</dbReference>
<dbReference type="Pfam" id="PF00359">
    <property type="entry name" value="PTS_EIIA_2"/>
    <property type="match status" value="1"/>
</dbReference>
<evidence type="ECO:0000259" key="3">
    <source>
        <dbReference type="PROSITE" id="PS51094"/>
    </source>
</evidence>
<feature type="domain" description="PRD" evidence="4">
    <location>
        <begin position="284"/>
        <end position="389"/>
    </location>
</feature>
<keyword evidence="5" id="KW-0762">Sugar transport</keyword>
<evidence type="ECO:0000256" key="2">
    <source>
        <dbReference type="ARBA" id="ARBA00022737"/>
    </source>
</evidence>
<dbReference type="InterPro" id="IPR016152">
    <property type="entry name" value="PTrfase/Anion_transptr"/>
</dbReference>
<dbReference type="GO" id="GO:0009401">
    <property type="term" value="P:phosphoenolpyruvate-dependent sugar phosphotransferase system"/>
    <property type="evidence" value="ECO:0007669"/>
    <property type="project" value="InterPro"/>
</dbReference>
<dbReference type="Pfam" id="PF00874">
    <property type="entry name" value="PRD"/>
    <property type="match status" value="1"/>
</dbReference>
<dbReference type="PROSITE" id="PS51094">
    <property type="entry name" value="PTS_EIIA_TYPE_2"/>
    <property type="match status" value="1"/>
</dbReference>
<proteinExistence type="predicted"/>
<gene>
    <name evidence="5" type="ORF">PM738_10130</name>
</gene>